<dbReference type="Gene3D" id="3.40.50.12090">
    <property type="match status" value="1"/>
</dbReference>
<dbReference type="GeneID" id="33325992"/>
<dbReference type="OrthoDB" id="86217at2157"/>
<dbReference type="EMBL" id="CP015101">
    <property type="protein sequence ID" value="ASJ04652.1"/>
    <property type="molecule type" value="Genomic_DNA"/>
</dbReference>
<protein>
    <recommendedName>
        <fullName evidence="3">Cell wall-binding repeat 2 family protein</fullName>
    </recommendedName>
</protein>
<reference evidence="1 2" key="1">
    <citation type="submission" date="2016-04" db="EMBL/GenBank/DDBJ databases">
        <title>Complete genome sequence of Thermococcus barossii type strain SHCK-94.</title>
        <authorList>
            <person name="Oger P.M."/>
        </authorList>
    </citation>
    <scope>NUCLEOTIDE SEQUENCE [LARGE SCALE GENOMIC DNA]</scope>
    <source>
        <strain evidence="1 2">SHCK-94</strain>
    </source>
</reference>
<dbReference type="InterPro" id="IPR051922">
    <property type="entry name" value="Bact_Sporulation_Assoc"/>
</dbReference>
<accession>A0A2Z2MIR9</accession>
<dbReference type="AlphaFoldDB" id="A0A2Z2MIR9"/>
<organism evidence="1 2">
    <name type="scientific">Thermococcus barossii</name>
    <dbReference type="NCBI Taxonomy" id="54077"/>
    <lineage>
        <taxon>Archaea</taxon>
        <taxon>Methanobacteriati</taxon>
        <taxon>Methanobacteriota</taxon>
        <taxon>Thermococci</taxon>
        <taxon>Thermococcales</taxon>
        <taxon>Thermococcaceae</taxon>
        <taxon>Thermococcus</taxon>
    </lineage>
</organism>
<dbReference type="RefSeq" id="WP_088864671.1">
    <property type="nucleotide sequence ID" value="NZ_CP015101.1"/>
</dbReference>
<evidence type="ECO:0000313" key="2">
    <source>
        <dbReference type="Proteomes" id="UP000250272"/>
    </source>
</evidence>
<proteinExistence type="predicted"/>
<gene>
    <name evidence="1" type="ORF">A3L01_04435</name>
</gene>
<name>A0A2Z2MIR9_9EURY</name>
<evidence type="ECO:0000313" key="1">
    <source>
        <dbReference type="EMBL" id="ASJ04652.1"/>
    </source>
</evidence>
<dbReference type="Proteomes" id="UP000250272">
    <property type="component" value="Chromosome"/>
</dbReference>
<sequence length="393" mass="44122">MMWKKGVALLFGLMLVAATMTFGKVSAESTSVTVILVSDNEADCALAEYLANVTGAIVVTTEWGTYNPNVTAEIMSYAPDNVIVIGGPDAVVEQYVDDLQELGITVERWWGKNRYETNVAVIGNATVRLKIKFENSIIIVPGNDSGAIKEALRRAVKIHGIIIFVNETTDPIRVMAKFQIMPKNVTIIHSHVMMNVAERIMERMKIHANVTEIKVNVTPEMALEAINMSEERVATAKEMLQNVSLDVREEKLVSRMLALAERELENAKDAYEMGKYGRAYGQAIAAKAHAEFVIRVASDEWEVKVRFEPTMRAQIFVHRIEIQLNAMERAGINVTELRELVEQLKTAIKNKDYDAIDSLMEQIRRELLELYANGRGKFREHVVLPVHGSHSRP</sequence>
<evidence type="ECO:0008006" key="3">
    <source>
        <dbReference type="Google" id="ProtNLM"/>
    </source>
</evidence>
<dbReference type="KEGG" id="tbs:A3L01_04435"/>
<dbReference type="PANTHER" id="PTHR30032">
    <property type="entry name" value="N-ACETYLMURAMOYL-L-ALANINE AMIDASE-RELATED"/>
    <property type="match status" value="1"/>
</dbReference>
<keyword evidence="2" id="KW-1185">Reference proteome</keyword>
<dbReference type="PANTHER" id="PTHR30032:SF1">
    <property type="entry name" value="N-ACETYLMURAMOYL-L-ALANINE AMIDASE LYTC"/>
    <property type="match status" value="1"/>
</dbReference>